<dbReference type="RefSeq" id="WP_064716197.1">
    <property type="nucleotide sequence ID" value="NZ_JMTM01000065.1"/>
</dbReference>
<comment type="caution">
    <text evidence="3">The sequence shown here is derived from an EMBL/GenBank/DDBJ whole genome shotgun (WGS) entry which is preliminary data.</text>
</comment>
<accession>A0A199XPL4</accession>
<dbReference type="PANTHER" id="PTHR13947:SF37">
    <property type="entry name" value="LD18367P"/>
    <property type="match status" value="1"/>
</dbReference>
<feature type="domain" description="N-acetyltransferase" evidence="2">
    <location>
        <begin position="8"/>
        <end position="152"/>
    </location>
</feature>
<organism evidence="3 4">
    <name type="scientific">Flavobacterium succinicans</name>
    <dbReference type="NCBI Taxonomy" id="29536"/>
    <lineage>
        <taxon>Bacteria</taxon>
        <taxon>Pseudomonadati</taxon>
        <taxon>Bacteroidota</taxon>
        <taxon>Flavobacteriia</taxon>
        <taxon>Flavobacteriales</taxon>
        <taxon>Flavobacteriaceae</taxon>
        <taxon>Flavobacterium</taxon>
    </lineage>
</organism>
<dbReference type="PANTHER" id="PTHR13947">
    <property type="entry name" value="GNAT FAMILY N-ACETYLTRANSFERASE"/>
    <property type="match status" value="1"/>
</dbReference>
<evidence type="ECO:0000313" key="4">
    <source>
        <dbReference type="Proteomes" id="UP000093807"/>
    </source>
</evidence>
<dbReference type="Gene3D" id="3.40.630.30">
    <property type="match status" value="1"/>
</dbReference>
<dbReference type="Proteomes" id="UP000093807">
    <property type="component" value="Unassembled WGS sequence"/>
</dbReference>
<proteinExistence type="predicted"/>
<dbReference type="AlphaFoldDB" id="A0A199XPL4"/>
<sequence length="152" mass="17493">MKEQVTIVKTTSENPDFLKLIKALDDSLWGTYPELKADYWGNNKIEFNPNVVLVYYNDKAVACCCFKKYNQNTIEIKRMFVDQVMRGKGIAKQMLQELQSWAKDLGYSISVLETLHKQTAAIGMYQKVGYSIVENYPPYEGLANSICMRKNI</sequence>
<dbReference type="PROSITE" id="PS51186">
    <property type="entry name" value="GNAT"/>
    <property type="match status" value="1"/>
</dbReference>
<evidence type="ECO:0000256" key="1">
    <source>
        <dbReference type="ARBA" id="ARBA00022679"/>
    </source>
</evidence>
<dbReference type="OrthoDB" id="9803233at2"/>
<keyword evidence="4" id="KW-1185">Reference proteome</keyword>
<dbReference type="GO" id="GO:0008080">
    <property type="term" value="F:N-acetyltransferase activity"/>
    <property type="evidence" value="ECO:0007669"/>
    <property type="project" value="InterPro"/>
</dbReference>
<dbReference type="EMBL" id="JMTM01000065">
    <property type="protein sequence ID" value="OAZ03191.1"/>
    <property type="molecule type" value="Genomic_DNA"/>
</dbReference>
<dbReference type="InterPro" id="IPR016181">
    <property type="entry name" value="Acyl_CoA_acyltransferase"/>
</dbReference>
<dbReference type="InterPro" id="IPR050769">
    <property type="entry name" value="NAT_camello-type"/>
</dbReference>
<keyword evidence="1 3" id="KW-0808">Transferase</keyword>
<dbReference type="SUPFAM" id="SSF55729">
    <property type="entry name" value="Acyl-CoA N-acyltransferases (Nat)"/>
    <property type="match status" value="1"/>
</dbReference>
<evidence type="ECO:0000259" key="2">
    <source>
        <dbReference type="PROSITE" id="PS51186"/>
    </source>
</evidence>
<evidence type="ECO:0000313" key="3">
    <source>
        <dbReference type="EMBL" id="OAZ03191.1"/>
    </source>
</evidence>
<dbReference type="CDD" id="cd04301">
    <property type="entry name" value="NAT_SF"/>
    <property type="match status" value="1"/>
</dbReference>
<dbReference type="PATRIC" id="fig|29536.5.peg.2536"/>
<dbReference type="InterPro" id="IPR000182">
    <property type="entry name" value="GNAT_dom"/>
</dbReference>
<protein>
    <submittedName>
        <fullName evidence="3">Putative acetyltransferase</fullName>
    </submittedName>
</protein>
<dbReference type="Pfam" id="PF00583">
    <property type="entry name" value="Acetyltransf_1"/>
    <property type="match status" value="1"/>
</dbReference>
<reference evidence="3 4" key="1">
    <citation type="submission" date="2016-06" db="EMBL/GenBank/DDBJ databases">
        <title>Draft genome sequence of Flavobacterium succinicans strain DD5b.</title>
        <authorList>
            <person name="Poehlein A."/>
            <person name="Daniel R."/>
            <person name="Simeonova D.D."/>
        </authorList>
    </citation>
    <scope>NUCLEOTIDE SEQUENCE [LARGE SCALE GENOMIC DNA]</scope>
    <source>
        <strain evidence="3 4">DD5b</strain>
    </source>
</reference>
<gene>
    <name evidence="3" type="ORF">FLB_24370</name>
</gene>
<name>A0A199XPL4_9FLAO</name>